<gene>
    <name evidence="4" type="ORF">SAMN04488568_11472</name>
</gene>
<dbReference type="Gene3D" id="3.30.70.360">
    <property type="match status" value="1"/>
</dbReference>
<evidence type="ECO:0000259" key="3">
    <source>
        <dbReference type="Pfam" id="PF07687"/>
    </source>
</evidence>
<keyword evidence="2" id="KW-0732">Signal</keyword>
<dbReference type="AlphaFoldDB" id="A0A1G9UBL0"/>
<feature type="chain" id="PRO_5011484312" evidence="2">
    <location>
        <begin position="23"/>
        <end position="471"/>
    </location>
</feature>
<name>A0A1G9UBL0_9PROT</name>
<dbReference type="OrthoDB" id="9777385at2"/>
<organism evidence="4 5">
    <name type="scientific">Maricaulis salignorans</name>
    <dbReference type="NCBI Taxonomy" id="144026"/>
    <lineage>
        <taxon>Bacteria</taxon>
        <taxon>Pseudomonadati</taxon>
        <taxon>Pseudomonadota</taxon>
        <taxon>Alphaproteobacteria</taxon>
        <taxon>Maricaulales</taxon>
        <taxon>Maricaulaceae</taxon>
        <taxon>Maricaulis</taxon>
    </lineage>
</organism>
<dbReference type="EMBL" id="FNHG01000014">
    <property type="protein sequence ID" value="SDM57326.1"/>
    <property type="molecule type" value="Genomic_DNA"/>
</dbReference>
<feature type="signal peptide" evidence="2">
    <location>
        <begin position="1"/>
        <end position="22"/>
    </location>
</feature>
<dbReference type="STRING" id="144026.SAMN04488568_11472"/>
<accession>A0A1G9UBL0</accession>
<reference evidence="4 5" key="1">
    <citation type="submission" date="2016-10" db="EMBL/GenBank/DDBJ databases">
        <authorList>
            <person name="de Groot N.N."/>
        </authorList>
    </citation>
    <scope>NUCLEOTIDE SEQUENCE [LARGE SCALE GENOMIC DNA]</scope>
    <source>
        <strain evidence="4 5">DSM 16077</strain>
    </source>
</reference>
<dbReference type="SUPFAM" id="SSF55031">
    <property type="entry name" value="Bacterial exopeptidase dimerisation domain"/>
    <property type="match status" value="1"/>
</dbReference>
<dbReference type="Pfam" id="PF07687">
    <property type="entry name" value="M20_dimer"/>
    <property type="match status" value="1"/>
</dbReference>
<dbReference type="GO" id="GO:0050118">
    <property type="term" value="F:N-acetyldiaminopimelate deacetylase activity"/>
    <property type="evidence" value="ECO:0007669"/>
    <property type="project" value="UniProtKB-ARBA"/>
</dbReference>
<dbReference type="InterPro" id="IPR017439">
    <property type="entry name" value="Amidohydrolase"/>
</dbReference>
<feature type="domain" description="Peptidase M20 dimerisation" evidence="3">
    <location>
        <begin position="242"/>
        <end position="342"/>
    </location>
</feature>
<dbReference type="InterPro" id="IPR036264">
    <property type="entry name" value="Bact_exopeptidase_dim_dom"/>
</dbReference>
<sequence length="471" mass="50133">MKRQFLSAVAALALMGCTQPTADAPSDVTAPTDAAAVETAPPVVRAPGDDALRASIAMDYTDNLQALYEHFHANPELSLMEVETAARLAAELRALGYEVTEGVGGTGLVAVLPNGEGPTVMMRADMDALPLEEHTDVAYASTVTGIDRRGLESHVMHACAHDTHMTALVGTARQMMERRDDWSGTLVLIGQPAEEIGLGAGMMIEDGLFERFPLPDYNLSFHTFSGIPSGHITFAPGYAMANVDSVDISVHGRGGHGAYPHATKDPVYLSAQIIVALQSLVSRELSPLDPGVITVGAIHAGTKHNIISDGAHLQLTVRSYTDEVREQLLTGIERIAHAQAASYGLTPEEYPDVEVELPYTPAMYNDPNLTARAVSAMRARFGNGAVTEADPVMGGEDFAQYHRTEAAIPSFMFWVGGTTQERLDDYAARGVAAPSNHSPLFAPDDPQTSITMAIEASTAVAMDLLAKPTEG</sequence>
<evidence type="ECO:0000313" key="5">
    <source>
        <dbReference type="Proteomes" id="UP000199759"/>
    </source>
</evidence>
<keyword evidence="5" id="KW-1185">Reference proteome</keyword>
<protein>
    <submittedName>
        <fullName evidence="4">Hippurate hydrolase</fullName>
    </submittedName>
</protein>
<dbReference type="Pfam" id="PF01546">
    <property type="entry name" value="Peptidase_M20"/>
    <property type="match status" value="1"/>
</dbReference>
<dbReference type="FunFam" id="3.30.70.360:FF:000001">
    <property type="entry name" value="N-acetyldiaminopimelate deacetylase"/>
    <property type="match status" value="1"/>
</dbReference>
<proteinExistence type="predicted"/>
<dbReference type="GO" id="GO:0019877">
    <property type="term" value="P:diaminopimelate biosynthetic process"/>
    <property type="evidence" value="ECO:0007669"/>
    <property type="project" value="UniProtKB-ARBA"/>
</dbReference>
<evidence type="ECO:0000256" key="1">
    <source>
        <dbReference type="ARBA" id="ARBA00022801"/>
    </source>
</evidence>
<dbReference type="SUPFAM" id="SSF53187">
    <property type="entry name" value="Zn-dependent exopeptidases"/>
    <property type="match status" value="1"/>
</dbReference>
<dbReference type="InterPro" id="IPR011650">
    <property type="entry name" value="Peptidase_M20_dimer"/>
</dbReference>
<keyword evidence="1 4" id="KW-0378">Hydrolase</keyword>
<evidence type="ECO:0000313" key="4">
    <source>
        <dbReference type="EMBL" id="SDM57326.1"/>
    </source>
</evidence>
<dbReference type="PANTHER" id="PTHR11014:SF63">
    <property type="entry name" value="METALLOPEPTIDASE, PUTATIVE (AFU_ORTHOLOGUE AFUA_6G09600)-RELATED"/>
    <property type="match status" value="1"/>
</dbReference>
<evidence type="ECO:0000256" key="2">
    <source>
        <dbReference type="SAM" id="SignalP"/>
    </source>
</evidence>
<dbReference type="Gene3D" id="3.40.630.10">
    <property type="entry name" value="Zn peptidases"/>
    <property type="match status" value="1"/>
</dbReference>
<dbReference type="InterPro" id="IPR002933">
    <property type="entry name" value="Peptidase_M20"/>
</dbReference>
<dbReference type="NCBIfam" id="TIGR01891">
    <property type="entry name" value="amidohydrolases"/>
    <property type="match status" value="1"/>
</dbReference>
<dbReference type="PROSITE" id="PS51257">
    <property type="entry name" value="PROKAR_LIPOPROTEIN"/>
    <property type="match status" value="1"/>
</dbReference>
<dbReference type="PANTHER" id="PTHR11014">
    <property type="entry name" value="PEPTIDASE M20 FAMILY MEMBER"/>
    <property type="match status" value="1"/>
</dbReference>
<dbReference type="Proteomes" id="UP000199759">
    <property type="component" value="Unassembled WGS sequence"/>
</dbReference>
<dbReference type="RefSeq" id="WP_091770817.1">
    <property type="nucleotide sequence ID" value="NZ_FNHG01000014.1"/>
</dbReference>